<protein>
    <submittedName>
        <fullName evidence="1">Uncharacterized protein</fullName>
    </submittedName>
</protein>
<evidence type="ECO:0000313" key="2">
    <source>
        <dbReference type="Proteomes" id="UP000664940"/>
    </source>
</evidence>
<reference evidence="1 2" key="1">
    <citation type="journal article" date="2020" name="Nature">
        <title>Six reference-quality genomes reveal evolution of bat adaptations.</title>
        <authorList>
            <person name="Jebb D."/>
            <person name="Huang Z."/>
            <person name="Pippel M."/>
            <person name="Hughes G.M."/>
            <person name="Lavrichenko K."/>
            <person name="Devanna P."/>
            <person name="Winkler S."/>
            <person name="Jermiin L.S."/>
            <person name="Skirmuntt E.C."/>
            <person name="Katzourakis A."/>
            <person name="Burkitt-Gray L."/>
            <person name="Ray D.A."/>
            <person name="Sullivan K.A.M."/>
            <person name="Roscito J.G."/>
            <person name="Kirilenko B.M."/>
            <person name="Davalos L.M."/>
            <person name="Corthals A.P."/>
            <person name="Power M.L."/>
            <person name="Jones G."/>
            <person name="Ransome R.D."/>
            <person name="Dechmann D.K.N."/>
            <person name="Locatelli A.G."/>
            <person name="Puechmaille S.J."/>
            <person name="Fedrigo O."/>
            <person name="Jarvis E.D."/>
            <person name="Hiller M."/>
            <person name="Vernes S.C."/>
            <person name="Myers E.W."/>
            <person name="Teeling E.C."/>
        </authorList>
    </citation>
    <scope>NUCLEOTIDE SEQUENCE [LARGE SCALE GENOMIC DNA]</scope>
    <source>
        <strain evidence="1">Bat1K_MPI-CBG_1</strain>
    </source>
</reference>
<gene>
    <name evidence="1" type="ORF">HJG60_009606</name>
</gene>
<comment type="caution">
    <text evidence="1">The sequence shown here is derived from an EMBL/GenBank/DDBJ whole genome shotgun (WGS) entry which is preliminary data.</text>
</comment>
<name>A0A833YFX3_9CHIR</name>
<organism evidence="1 2">
    <name type="scientific">Phyllostomus discolor</name>
    <name type="common">pale spear-nosed bat</name>
    <dbReference type="NCBI Taxonomy" id="89673"/>
    <lineage>
        <taxon>Eukaryota</taxon>
        <taxon>Metazoa</taxon>
        <taxon>Chordata</taxon>
        <taxon>Craniata</taxon>
        <taxon>Vertebrata</taxon>
        <taxon>Euteleostomi</taxon>
        <taxon>Mammalia</taxon>
        <taxon>Eutheria</taxon>
        <taxon>Laurasiatheria</taxon>
        <taxon>Chiroptera</taxon>
        <taxon>Yangochiroptera</taxon>
        <taxon>Phyllostomidae</taxon>
        <taxon>Phyllostominae</taxon>
        <taxon>Phyllostomus</taxon>
    </lineage>
</organism>
<dbReference type="Proteomes" id="UP000664940">
    <property type="component" value="Unassembled WGS sequence"/>
</dbReference>
<dbReference type="EMBL" id="JABVXQ010000016">
    <property type="protein sequence ID" value="KAF6073483.1"/>
    <property type="molecule type" value="Genomic_DNA"/>
</dbReference>
<sequence>MRLRPSPEHCRGALCLRLRPGDAAQWLEAQRWRRELSRVLISPTSLRPESQGTDLYPKTSASAGFRSWGLWRVWGPSLGSRRQAWRPRTPSDSCAQGECARQRFAAERILGPFSDPAAARRRIACSIRLKRHVIEGPNIHPGPKLFSAIFQP</sequence>
<evidence type="ECO:0000313" key="1">
    <source>
        <dbReference type="EMBL" id="KAF6073483.1"/>
    </source>
</evidence>
<accession>A0A833YFX3</accession>
<proteinExistence type="predicted"/>
<dbReference type="AlphaFoldDB" id="A0A833YFX3"/>